<evidence type="ECO:0000313" key="3">
    <source>
        <dbReference type="Proteomes" id="UP000095601"/>
    </source>
</evidence>
<keyword evidence="2" id="KW-0808">Transferase</keyword>
<comment type="caution">
    <text evidence="2">The sequence shown here is derived from an EMBL/GenBank/DDBJ whole genome shotgun (WGS) entry which is preliminary data.</text>
</comment>
<dbReference type="STRING" id="237258.SAMN04489756_11732"/>
<dbReference type="InterPro" id="IPR043519">
    <property type="entry name" value="NT_sf"/>
</dbReference>
<accession>A0A1E5UGD6</accession>
<dbReference type="Gene3D" id="3.30.460.10">
    <property type="entry name" value="Beta Polymerase, domain 2"/>
    <property type="match status" value="1"/>
</dbReference>
<keyword evidence="3" id="KW-1185">Reference proteome</keyword>
<evidence type="ECO:0000313" key="2">
    <source>
        <dbReference type="EMBL" id="OEL11878.1"/>
    </source>
</evidence>
<organism evidence="2 3">
    <name type="scientific">Cloacibacterium normanense</name>
    <dbReference type="NCBI Taxonomy" id="237258"/>
    <lineage>
        <taxon>Bacteria</taxon>
        <taxon>Pseudomonadati</taxon>
        <taxon>Bacteroidota</taxon>
        <taxon>Flavobacteriia</taxon>
        <taxon>Flavobacteriales</taxon>
        <taxon>Weeksellaceae</taxon>
    </lineage>
</organism>
<dbReference type="SUPFAM" id="SSF81301">
    <property type="entry name" value="Nucleotidyltransferase"/>
    <property type="match status" value="1"/>
</dbReference>
<dbReference type="RefSeq" id="WP_069797291.1">
    <property type="nucleotide sequence ID" value="NZ_CP034157.1"/>
</dbReference>
<dbReference type="Proteomes" id="UP000095601">
    <property type="component" value="Unassembled WGS sequence"/>
</dbReference>
<dbReference type="AlphaFoldDB" id="A0A1E5UGD6"/>
<dbReference type="GO" id="GO:0016740">
    <property type="term" value="F:transferase activity"/>
    <property type="evidence" value="ECO:0007669"/>
    <property type="project" value="UniProtKB-KW"/>
</dbReference>
<evidence type="ECO:0000259" key="1">
    <source>
        <dbReference type="Pfam" id="PF18765"/>
    </source>
</evidence>
<protein>
    <submittedName>
        <fullName evidence="2">Nucleotidyltransferase domain protein</fullName>
    </submittedName>
</protein>
<dbReference type="InterPro" id="IPR041633">
    <property type="entry name" value="Polbeta"/>
</dbReference>
<name>A0A1E5UGD6_9FLAO</name>
<dbReference type="CDD" id="cd05403">
    <property type="entry name" value="NT_KNTase_like"/>
    <property type="match status" value="1"/>
</dbReference>
<dbReference type="KEGG" id="cnr:EB819_02935"/>
<dbReference type="OrthoDB" id="9803106at2"/>
<reference evidence="2 3" key="1">
    <citation type="submission" date="2016-09" db="EMBL/GenBank/DDBJ databases">
        <authorList>
            <person name="Capua I."/>
            <person name="De Benedictis P."/>
            <person name="Joannis T."/>
            <person name="Lombin L.H."/>
            <person name="Cattoli G."/>
        </authorList>
    </citation>
    <scope>NUCLEOTIDE SEQUENCE [LARGE SCALE GENOMIC DNA]</scope>
    <source>
        <strain evidence="2 3">NRS-1</strain>
    </source>
</reference>
<dbReference type="PANTHER" id="PTHR43449">
    <property type="entry name" value="NUCLEOTIDYLTRANSFERASE"/>
    <property type="match status" value="1"/>
</dbReference>
<gene>
    <name evidence="2" type="ORF">BHF72_1636</name>
</gene>
<proteinExistence type="predicted"/>
<dbReference type="PANTHER" id="PTHR43449:SF1">
    <property type="entry name" value="POLYMERASE BETA NUCLEOTIDYLTRANSFERASE DOMAIN-CONTAINING PROTEIN"/>
    <property type="match status" value="1"/>
</dbReference>
<feature type="domain" description="Polymerase beta nucleotidyltransferase" evidence="1">
    <location>
        <begin position="12"/>
        <end position="100"/>
    </location>
</feature>
<dbReference type="EMBL" id="MKGI01000014">
    <property type="protein sequence ID" value="OEL11878.1"/>
    <property type="molecule type" value="Genomic_DNA"/>
</dbReference>
<sequence>MMKFGLLDTEIENIHKIFSQNQEIEKVIIFGSRAKGNYRNNSDIDLVIFGNINLRILNQINIELDNLLLPYTFDLLIYKNIENEEVKEHIKRCGIIFYKK</sequence>
<dbReference type="Pfam" id="PF18765">
    <property type="entry name" value="Polbeta"/>
    <property type="match status" value="1"/>
</dbReference>
<dbReference type="PATRIC" id="fig|237258.4.peg.1590"/>